<dbReference type="Proteomes" id="UP000037594">
    <property type="component" value="Unassembled WGS sequence"/>
</dbReference>
<dbReference type="EMBL" id="LFOD01000003">
    <property type="protein sequence ID" value="KMV19603.1"/>
    <property type="molecule type" value="Genomic_DNA"/>
</dbReference>
<gene>
    <name evidence="1" type="ORF">ACT17_06035</name>
</gene>
<dbReference type="RefSeq" id="WP_048895542.1">
    <property type="nucleotide sequence ID" value="NZ_LFOD01000003.1"/>
</dbReference>
<reference evidence="1 2" key="1">
    <citation type="submission" date="2015-06" db="EMBL/GenBank/DDBJ databases">
        <title>Genome sequence of Mycobacterium conceptionense strain MLE.</title>
        <authorList>
            <person name="Greninger A.L."/>
            <person name="Cunningham G."/>
            <person name="Chiu C.Y."/>
            <person name="Miller S."/>
        </authorList>
    </citation>
    <scope>NUCLEOTIDE SEQUENCE [LARGE SCALE GENOMIC DNA]</scope>
    <source>
        <strain evidence="1 2">MLE</strain>
    </source>
</reference>
<evidence type="ECO:0000313" key="1">
    <source>
        <dbReference type="EMBL" id="KMV19603.1"/>
    </source>
</evidence>
<organism evidence="1 2">
    <name type="scientific">Mycolicibacterium conceptionense</name>
    <dbReference type="NCBI Taxonomy" id="451644"/>
    <lineage>
        <taxon>Bacteria</taxon>
        <taxon>Bacillati</taxon>
        <taxon>Actinomycetota</taxon>
        <taxon>Actinomycetes</taxon>
        <taxon>Mycobacteriales</taxon>
        <taxon>Mycobacteriaceae</taxon>
        <taxon>Mycolicibacterium</taxon>
    </lineage>
</organism>
<name>A0A0J8UDJ5_9MYCO</name>
<evidence type="ECO:0000313" key="2">
    <source>
        <dbReference type="Proteomes" id="UP000037594"/>
    </source>
</evidence>
<dbReference type="PATRIC" id="fig|451644.5.peg.1229"/>
<proteinExistence type="predicted"/>
<accession>A0A0J8UDJ5</accession>
<sequence length="78" mass="8774">MSDLTCEQIENAHGELFTNSAEFVETVGNNHLSIASNNEWAVWTWNEYTAECDLIDRGHENSYADAYSTAHPALLNLK</sequence>
<protein>
    <submittedName>
        <fullName evidence="1">Uncharacterized protein</fullName>
    </submittedName>
</protein>
<comment type="caution">
    <text evidence="1">The sequence shown here is derived from an EMBL/GenBank/DDBJ whole genome shotgun (WGS) entry which is preliminary data.</text>
</comment>
<dbReference type="AlphaFoldDB" id="A0A0J8UDJ5"/>